<name>A0ABY4PFC3_9LACO</name>
<accession>A0ABY4PFC3</accession>
<dbReference type="SUPFAM" id="SSF46894">
    <property type="entry name" value="C-terminal effector domain of the bipartite response regulators"/>
    <property type="match status" value="1"/>
</dbReference>
<keyword evidence="2" id="KW-0902">Two-component regulatory system</keyword>
<dbReference type="Gene3D" id="3.40.50.2300">
    <property type="match status" value="1"/>
</dbReference>
<organism evidence="10 11">
    <name type="scientific">Bombilactobacillus thymidiniphilus</name>
    <dbReference type="NCBI Taxonomy" id="2923363"/>
    <lineage>
        <taxon>Bacteria</taxon>
        <taxon>Bacillati</taxon>
        <taxon>Bacillota</taxon>
        <taxon>Bacilli</taxon>
        <taxon>Lactobacillales</taxon>
        <taxon>Lactobacillaceae</taxon>
        <taxon>Bombilactobacillus</taxon>
    </lineage>
</organism>
<feature type="DNA-binding region" description="OmpR/PhoB-type" evidence="7">
    <location>
        <begin position="124"/>
        <end position="224"/>
    </location>
</feature>
<evidence type="ECO:0000256" key="3">
    <source>
        <dbReference type="ARBA" id="ARBA00023015"/>
    </source>
</evidence>
<dbReference type="PANTHER" id="PTHR48111">
    <property type="entry name" value="REGULATOR OF RPOS"/>
    <property type="match status" value="1"/>
</dbReference>
<evidence type="ECO:0000313" key="11">
    <source>
        <dbReference type="Proteomes" id="UP000831947"/>
    </source>
</evidence>
<evidence type="ECO:0000313" key="10">
    <source>
        <dbReference type="EMBL" id="UQS84219.1"/>
    </source>
</evidence>
<dbReference type="Pfam" id="PF00486">
    <property type="entry name" value="Trans_reg_C"/>
    <property type="match status" value="1"/>
</dbReference>
<dbReference type="InterPro" id="IPR039420">
    <property type="entry name" value="WalR-like"/>
</dbReference>
<dbReference type="InterPro" id="IPR036388">
    <property type="entry name" value="WH-like_DNA-bd_sf"/>
</dbReference>
<evidence type="ECO:0000256" key="2">
    <source>
        <dbReference type="ARBA" id="ARBA00023012"/>
    </source>
</evidence>
<evidence type="ECO:0000256" key="4">
    <source>
        <dbReference type="ARBA" id="ARBA00023125"/>
    </source>
</evidence>
<dbReference type="PANTHER" id="PTHR48111:SF10">
    <property type="entry name" value="STAGE 0 SPORULATION PROTEIN A HOMOLOG"/>
    <property type="match status" value="1"/>
</dbReference>
<dbReference type="Proteomes" id="UP000831947">
    <property type="component" value="Chromosome"/>
</dbReference>
<protein>
    <submittedName>
        <fullName evidence="10">Response regulator transcription factor</fullName>
    </submittedName>
</protein>
<keyword evidence="4 7" id="KW-0238">DNA-binding</keyword>
<feature type="domain" description="OmpR/PhoB-type" evidence="9">
    <location>
        <begin position="124"/>
        <end position="224"/>
    </location>
</feature>
<gene>
    <name evidence="10" type="ORF">MOO47_03465</name>
</gene>
<dbReference type="SUPFAM" id="SSF52172">
    <property type="entry name" value="CheY-like"/>
    <property type="match status" value="1"/>
</dbReference>
<keyword evidence="1 6" id="KW-0597">Phosphoprotein</keyword>
<dbReference type="SMART" id="SM00448">
    <property type="entry name" value="REC"/>
    <property type="match status" value="1"/>
</dbReference>
<sequence length="225" mass="24751">MKILVVDNDPDIVELLSIYIKNENYQPIIANSGMQALDKLQQNSDISLVILDIVLPDMAGVDVIKTIRQNSQLPIIVVSAKASDIDRIQGLMVGADDYIAKPFNPLEVIARMKSLLRRSLPAESSKLVIGSITIDKKAREVTTNQGVDIQLTSLEFGILYLLASHPNQVFSAKEIFEKVWQQNGVFAAKTVMVHVSHLRDKLEAATNGEKIIQTVWGAGYKAVAA</sequence>
<dbReference type="Pfam" id="PF00072">
    <property type="entry name" value="Response_reg"/>
    <property type="match status" value="1"/>
</dbReference>
<keyword evidence="3" id="KW-0805">Transcription regulation</keyword>
<feature type="domain" description="Response regulatory" evidence="8">
    <location>
        <begin position="2"/>
        <end position="116"/>
    </location>
</feature>
<reference evidence="10 11" key="1">
    <citation type="journal article" date="2022" name="Int. J. Syst. Evol. Microbiol.">
        <title>Apilactobacillus apisilvae sp. nov., Nicolia spurrieriana gen. nov. sp. nov., Bombilactobacillus folatiphilus sp. nov. and Bombilactobacillus thymidiniphilus sp. nov., four new lactic acid bacterial isolates from stingless bees Tetragonula carbonaria and Austroplebeia australis.</title>
        <authorList>
            <person name="Oliphant S.A."/>
            <person name="Watson-Haigh N.S."/>
            <person name="Sumby K.M."/>
            <person name="Gardner J."/>
            <person name="Groom S."/>
            <person name="Jiranek V."/>
        </authorList>
    </citation>
    <scope>NUCLEOTIDE SEQUENCE [LARGE SCALE GENOMIC DNA]</scope>
    <source>
        <strain evidence="10 11">SG4_A1</strain>
    </source>
</reference>
<dbReference type="Gene3D" id="1.10.10.10">
    <property type="entry name" value="Winged helix-like DNA-binding domain superfamily/Winged helix DNA-binding domain"/>
    <property type="match status" value="1"/>
</dbReference>
<feature type="modified residue" description="4-aspartylphosphate" evidence="6">
    <location>
        <position position="52"/>
    </location>
</feature>
<dbReference type="InterPro" id="IPR001867">
    <property type="entry name" value="OmpR/PhoB-type_DNA-bd"/>
</dbReference>
<dbReference type="EMBL" id="CP093365">
    <property type="protein sequence ID" value="UQS84219.1"/>
    <property type="molecule type" value="Genomic_DNA"/>
</dbReference>
<dbReference type="SMART" id="SM00862">
    <property type="entry name" value="Trans_reg_C"/>
    <property type="match status" value="1"/>
</dbReference>
<dbReference type="CDD" id="cd00383">
    <property type="entry name" value="trans_reg_C"/>
    <property type="match status" value="1"/>
</dbReference>
<proteinExistence type="predicted"/>
<evidence type="ECO:0000259" key="9">
    <source>
        <dbReference type="PROSITE" id="PS51755"/>
    </source>
</evidence>
<evidence type="ECO:0000256" key="5">
    <source>
        <dbReference type="ARBA" id="ARBA00023163"/>
    </source>
</evidence>
<evidence type="ECO:0000256" key="6">
    <source>
        <dbReference type="PROSITE-ProRule" id="PRU00169"/>
    </source>
</evidence>
<dbReference type="InterPro" id="IPR001789">
    <property type="entry name" value="Sig_transdc_resp-reg_receiver"/>
</dbReference>
<dbReference type="RefSeq" id="WP_249513403.1">
    <property type="nucleotide sequence ID" value="NZ_CP093365.1"/>
</dbReference>
<evidence type="ECO:0000256" key="7">
    <source>
        <dbReference type="PROSITE-ProRule" id="PRU01091"/>
    </source>
</evidence>
<dbReference type="PROSITE" id="PS50110">
    <property type="entry name" value="RESPONSE_REGULATORY"/>
    <property type="match status" value="1"/>
</dbReference>
<dbReference type="PROSITE" id="PS51755">
    <property type="entry name" value="OMPR_PHOB"/>
    <property type="match status" value="1"/>
</dbReference>
<dbReference type="InterPro" id="IPR011006">
    <property type="entry name" value="CheY-like_superfamily"/>
</dbReference>
<keyword evidence="5" id="KW-0804">Transcription</keyword>
<evidence type="ECO:0000256" key="1">
    <source>
        <dbReference type="ARBA" id="ARBA00022553"/>
    </source>
</evidence>
<keyword evidence="11" id="KW-1185">Reference proteome</keyword>
<evidence type="ECO:0000259" key="8">
    <source>
        <dbReference type="PROSITE" id="PS50110"/>
    </source>
</evidence>
<dbReference type="InterPro" id="IPR016032">
    <property type="entry name" value="Sig_transdc_resp-reg_C-effctor"/>
</dbReference>
<dbReference type="Gene3D" id="6.10.250.690">
    <property type="match status" value="1"/>
</dbReference>